<organism evidence="7 8">
    <name type="scientific">Lachnotalea glycerini</name>
    <dbReference type="NCBI Taxonomy" id="1763509"/>
    <lineage>
        <taxon>Bacteria</taxon>
        <taxon>Bacillati</taxon>
        <taxon>Bacillota</taxon>
        <taxon>Clostridia</taxon>
        <taxon>Lachnospirales</taxon>
        <taxon>Lachnospiraceae</taxon>
        <taxon>Lachnotalea</taxon>
    </lineage>
</organism>
<evidence type="ECO:0000259" key="5">
    <source>
        <dbReference type="Pfam" id="PF02570"/>
    </source>
</evidence>
<comment type="pathway">
    <text evidence="1">Cofactor biosynthesis; adenosylcobalamin biosynthesis.</text>
</comment>
<keyword evidence="3" id="KW-0169">Cobalamin biosynthesis</keyword>
<keyword evidence="8" id="KW-1185">Reference proteome</keyword>
<reference evidence="6 9" key="2">
    <citation type="submission" date="2018-05" db="EMBL/GenBank/DDBJ databases">
        <title>Genomic Encyclopedia of Type Strains, Phase IV (KMG-IV): sequencing the most valuable type-strain genomes for metagenomic binning, comparative biology and taxonomic classification.</title>
        <authorList>
            <person name="Goeker M."/>
        </authorList>
    </citation>
    <scope>NUCLEOTIDE SEQUENCE [LARGE SCALE GENOMIC DNA]</scope>
    <source>
        <strain evidence="6 9">DSM 28816</strain>
    </source>
</reference>
<gene>
    <name evidence="7" type="primary">cbiC</name>
    <name evidence="6" type="ORF">C8E03_101432</name>
    <name evidence="7" type="ORF">CG710_001000</name>
</gene>
<evidence type="ECO:0000256" key="4">
    <source>
        <dbReference type="ARBA" id="ARBA00023235"/>
    </source>
</evidence>
<keyword evidence="4 7" id="KW-0413">Isomerase</keyword>
<accession>A0A255IU11</accession>
<evidence type="ECO:0000313" key="7">
    <source>
        <dbReference type="EMBL" id="RDY33135.1"/>
    </source>
</evidence>
<dbReference type="Proteomes" id="UP000216411">
    <property type="component" value="Unassembled WGS sequence"/>
</dbReference>
<dbReference type="AlphaFoldDB" id="A0A255IU11"/>
<feature type="domain" description="Cobalamin biosynthesis precorrin-8X methylmutase CobH/CbiC" evidence="5">
    <location>
        <begin position="12"/>
        <end position="207"/>
    </location>
</feature>
<dbReference type="PANTHER" id="PTHR43588">
    <property type="entry name" value="COBALT-PRECORRIN-8 METHYLMUTASE"/>
    <property type="match status" value="1"/>
</dbReference>
<dbReference type="OrthoDB" id="9780708at2"/>
<comment type="similarity">
    <text evidence="2">Belongs to the CobH/CbiC family.</text>
</comment>
<evidence type="ECO:0000256" key="3">
    <source>
        <dbReference type="ARBA" id="ARBA00022573"/>
    </source>
</evidence>
<proteinExistence type="inferred from homology"/>
<dbReference type="InterPro" id="IPR003722">
    <property type="entry name" value="Cbl_synth_CobH/CbiC"/>
</dbReference>
<evidence type="ECO:0000313" key="6">
    <source>
        <dbReference type="EMBL" id="PXV95802.1"/>
    </source>
</evidence>
<dbReference type="EMBL" id="NOKA02000001">
    <property type="protein sequence ID" value="RDY33135.1"/>
    <property type="molecule type" value="Genomic_DNA"/>
</dbReference>
<dbReference type="GO" id="GO:0009236">
    <property type="term" value="P:cobalamin biosynthetic process"/>
    <property type="evidence" value="ECO:0007669"/>
    <property type="project" value="UniProtKB-UniPathway"/>
</dbReference>
<dbReference type="EMBL" id="QICS01000001">
    <property type="protein sequence ID" value="PXV95802.1"/>
    <property type="molecule type" value="Genomic_DNA"/>
</dbReference>
<reference evidence="7 8" key="1">
    <citation type="journal article" date="2017" name="Genome Announc.">
        <title>Draft Genome Sequence of a Sporulating and Motile Strain of Lachnotalea glycerini Isolated from Water in Quebec City, Canada.</title>
        <authorList>
            <person name="Maheux A.F."/>
            <person name="Boudreau D.K."/>
            <person name="Berube E."/>
            <person name="Boissinot M."/>
            <person name="Raymond F."/>
            <person name="Brodeur S."/>
            <person name="Corbeil J."/>
            <person name="Isabel S."/>
            <person name="Omar R.F."/>
            <person name="Bergeron M.G."/>
        </authorList>
    </citation>
    <scope>NUCLEOTIDE SEQUENCE [LARGE SCALE GENOMIC DNA]</scope>
    <source>
        <strain evidence="7 8">CCRI-19302</strain>
    </source>
</reference>
<evidence type="ECO:0000313" key="8">
    <source>
        <dbReference type="Proteomes" id="UP000216411"/>
    </source>
</evidence>
<protein>
    <submittedName>
        <fullName evidence="7">Precorrin-8X methylmutase</fullName>
        <ecNumber evidence="7">5.4.99.61</ecNumber>
    </submittedName>
</protein>
<dbReference type="SUPFAM" id="SSF63965">
    <property type="entry name" value="Precorrin-8X methylmutase CbiC/CobH"/>
    <property type="match status" value="1"/>
</dbReference>
<evidence type="ECO:0000313" key="9">
    <source>
        <dbReference type="Proteomes" id="UP000247523"/>
    </source>
</evidence>
<evidence type="ECO:0000256" key="1">
    <source>
        <dbReference type="ARBA" id="ARBA00004953"/>
    </source>
</evidence>
<sequence length="212" mass="23373">MKIELENVLPKDIEKRSFEIITKELNGQIAEDEKASIIKRVIHTSADFEYAKTLMFSEQVVKKSLEAIKRGACIVTDTQMGKAGINKKSLAKFGGEVYCFMSDEDVAAKAKENKSTRATASMDKAALLDRELIFAIGNAPTALIRLYELIQEMKINPALIIGVPVGFVNVVQSKELIMSLEVPYIVARGRKGGSNVAAAICNALLYMLDEER</sequence>
<comment type="caution">
    <text evidence="7">The sequence shown here is derived from an EMBL/GenBank/DDBJ whole genome shotgun (WGS) entry which is preliminary data.</text>
</comment>
<evidence type="ECO:0000256" key="2">
    <source>
        <dbReference type="ARBA" id="ARBA00009774"/>
    </source>
</evidence>
<dbReference type="InterPro" id="IPR036588">
    <property type="entry name" value="CobH/CbiC_sf"/>
</dbReference>
<name>A0A255IU11_9FIRM</name>
<dbReference type="RefSeq" id="WP_094375643.1">
    <property type="nucleotide sequence ID" value="NZ_NOKA02000001.1"/>
</dbReference>
<dbReference type="GO" id="GO:0016993">
    <property type="term" value="F:precorrin-8X methylmutase activity"/>
    <property type="evidence" value="ECO:0007669"/>
    <property type="project" value="UniProtKB-EC"/>
</dbReference>
<dbReference type="Gene3D" id="3.40.50.10230">
    <property type="entry name" value="Cobalamin biosynthesis CobH/CbiC, precorrin-8X methylmutase"/>
    <property type="match status" value="1"/>
</dbReference>
<dbReference type="PANTHER" id="PTHR43588:SF1">
    <property type="entry name" value="COBALT-PRECORRIN-8 METHYLMUTASE"/>
    <property type="match status" value="1"/>
</dbReference>
<dbReference type="EC" id="5.4.99.61" evidence="7"/>
<dbReference type="UniPathway" id="UPA00148"/>
<dbReference type="Pfam" id="PF02570">
    <property type="entry name" value="CbiC"/>
    <property type="match status" value="1"/>
</dbReference>
<reference evidence="7" key="3">
    <citation type="submission" date="2018-07" db="EMBL/GenBank/DDBJ databases">
        <authorList>
            <person name="Quirk P.G."/>
            <person name="Krulwich T.A."/>
        </authorList>
    </citation>
    <scope>NUCLEOTIDE SEQUENCE</scope>
    <source>
        <strain evidence="7">CCRI-19302</strain>
    </source>
</reference>
<dbReference type="Proteomes" id="UP000247523">
    <property type="component" value="Unassembled WGS sequence"/>
</dbReference>